<dbReference type="Pfam" id="PF00156">
    <property type="entry name" value="Pribosyltran"/>
    <property type="match status" value="1"/>
</dbReference>
<evidence type="ECO:0000259" key="12">
    <source>
        <dbReference type="Pfam" id="PF00156"/>
    </source>
</evidence>
<evidence type="ECO:0000256" key="3">
    <source>
        <dbReference type="ARBA" id="ARBA00004496"/>
    </source>
</evidence>
<dbReference type="InterPro" id="IPR000836">
    <property type="entry name" value="PRTase_dom"/>
</dbReference>
<dbReference type="HAMAP" id="MF_00004">
    <property type="entry name" value="Aden_phosphoribosyltr"/>
    <property type="match status" value="1"/>
</dbReference>
<evidence type="ECO:0000256" key="9">
    <source>
        <dbReference type="ARBA" id="ARBA00022676"/>
    </source>
</evidence>
<dbReference type="NCBIfam" id="NF002636">
    <property type="entry name" value="PRK02304.1-5"/>
    <property type="match status" value="1"/>
</dbReference>
<dbReference type="EC" id="2.4.2.7" evidence="7"/>
<dbReference type="GO" id="GO:0016208">
    <property type="term" value="F:AMP binding"/>
    <property type="evidence" value="ECO:0007669"/>
    <property type="project" value="TreeGrafter"/>
</dbReference>
<dbReference type="GO" id="GO:0044209">
    <property type="term" value="P:AMP salvage"/>
    <property type="evidence" value="ECO:0007669"/>
    <property type="project" value="UniProtKB-UniPathway"/>
</dbReference>
<evidence type="ECO:0000313" key="13">
    <source>
        <dbReference type="EMBL" id="ALL41340.1"/>
    </source>
</evidence>
<evidence type="ECO:0000256" key="10">
    <source>
        <dbReference type="ARBA" id="ARBA00022679"/>
    </source>
</evidence>
<name>A0A0S1MK81_PHAPC</name>
<dbReference type="FunFam" id="3.40.50.2020:FF:000004">
    <property type="entry name" value="Adenine phosphoribosyltransferase"/>
    <property type="match status" value="1"/>
</dbReference>
<evidence type="ECO:0000256" key="1">
    <source>
        <dbReference type="ARBA" id="ARBA00000868"/>
    </source>
</evidence>
<evidence type="ECO:0000256" key="2">
    <source>
        <dbReference type="ARBA" id="ARBA00003968"/>
    </source>
</evidence>
<evidence type="ECO:0000256" key="4">
    <source>
        <dbReference type="ARBA" id="ARBA00004659"/>
    </source>
</evidence>
<comment type="subunit">
    <text evidence="6">Homodimer.</text>
</comment>
<dbReference type="InterPro" id="IPR005764">
    <property type="entry name" value="Ade_phspho_trans"/>
</dbReference>
<comment type="pathway">
    <text evidence="4">Purine metabolism; AMP biosynthesis via salvage pathway; AMP from adenine: step 1/1.</text>
</comment>
<evidence type="ECO:0000256" key="6">
    <source>
        <dbReference type="ARBA" id="ARBA00011738"/>
    </source>
</evidence>
<accession>A0A0S1MK81</accession>
<keyword evidence="10 13" id="KW-0808">Transferase</keyword>
<comment type="subcellular location">
    <subcellularLocation>
        <location evidence="3">Cytoplasm</location>
    </subcellularLocation>
</comment>
<dbReference type="SUPFAM" id="SSF53271">
    <property type="entry name" value="PRTase-like"/>
    <property type="match status" value="1"/>
</dbReference>
<dbReference type="EMBL" id="KT247251">
    <property type="protein sequence ID" value="ALL41340.1"/>
    <property type="molecule type" value="mRNA"/>
</dbReference>
<proteinExistence type="evidence at transcript level"/>
<keyword evidence="8" id="KW-0963">Cytoplasm</keyword>
<dbReference type="InterPro" id="IPR029057">
    <property type="entry name" value="PRTase-like"/>
</dbReference>
<protein>
    <recommendedName>
        <fullName evidence="7">adenine phosphoribosyltransferase</fullName>
        <ecNumber evidence="7">2.4.2.7</ecNumber>
    </recommendedName>
</protein>
<comment type="catalytic activity">
    <reaction evidence="1">
        <text>AMP + diphosphate = 5-phospho-alpha-D-ribose 1-diphosphate + adenine</text>
        <dbReference type="Rhea" id="RHEA:16609"/>
        <dbReference type="ChEBI" id="CHEBI:16708"/>
        <dbReference type="ChEBI" id="CHEBI:33019"/>
        <dbReference type="ChEBI" id="CHEBI:58017"/>
        <dbReference type="ChEBI" id="CHEBI:456215"/>
        <dbReference type="EC" id="2.4.2.7"/>
    </reaction>
</comment>
<dbReference type="PANTHER" id="PTHR32315:SF3">
    <property type="entry name" value="ADENINE PHOSPHORIBOSYLTRANSFERASE"/>
    <property type="match status" value="1"/>
</dbReference>
<dbReference type="InterPro" id="IPR050054">
    <property type="entry name" value="UPRTase/APRTase"/>
</dbReference>
<keyword evidence="9 13" id="KW-0328">Glycosyltransferase</keyword>
<feature type="domain" description="Phosphoribosyltransferase" evidence="12">
    <location>
        <begin position="71"/>
        <end position="178"/>
    </location>
</feature>
<dbReference type="GO" id="GO:0006166">
    <property type="term" value="P:purine ribonucleoside salvage"/>
    <property type="evidence" value="ECO:0007669"/>
    <property type="project" value="UniProtKB-KW"/>
</dbReference>
<evidence type="ECO:0000256" key="8">
    <source>
        <dbReference type="ARBA" id="ARBA00022490"/>
    </source>
</evidence>
<dbReference type="GO" id="GO:0002055">
    <property type="term" value="F:adenine binding"/>
    <property type="evidence" value="ECO:0007669"/>
    <property type="project" value="TreeGrafter"/>
</dbReference>
<dbReference type="AlphaFoldDB" id="A0A0S1MK81"/>
<dbReference type="UniPathway" id="UPA00588">
    <property type="reaction ID" value="UER00646"/>
</dbReference>
<evidence type="ECO:0000256" key="11">
    <source>
        <dbReference type="ARBA" id="ARBA00022726"/>
    </source>
</evidence>
<dbReference type="GO" id="GO:0003999">
    <property type="term" value="F:adenine phosphoribosyltransferase activity"/>
    <property type="evidence" value="ECO:0007669"/>
    <property type="project" value="UniProtKB-EC"/>
</dbReference>
<dbReference type="GO" id="GO:0006168">
    <property type="term" value="P:adenine salvage"/>
    <property type="evidence" value="ECO:0007669"/>
    <property type="project" value="InterPro"/>
</dbReference>
<evidence type="ECO:0000256" key="7">
    <source>
        <dbReference type="ARBA" id="ARBA00011893"/>
    </source>
</evidence>
<dbReference type="GO" id="GO:0005737">
    <property type="term" value="C:cytoplasm"/>
    <property type="evidence" value="ECO:0007669"/>
    <property type="project" value="UniProtKB-SubCell"/>
</dbReference>
<dbReference type="Gene3D" id="3.40.50.2020">
    <property type="match status" value="1"/>
</dbReference>
<dbReference type="CDD" id="cd06223">
    <property type="entry name" value="PRTases_typeI"/>
    <property type="match status" value="1"/>
</dbReference>
<organism evidence="13">
    <name type="scientific">Phakopsora pachyrhizi</name>
    <name type="common">Asian soybean rust disease fungus</name>
    <dbReference type="NCBI Taxonomy" id="170000"/>
    <lineage>
        <taxon>Eukaryota</taxon>
        <taxon>Fungi</taxon>
        <taxon>Dikarya</taxon>
        <taxon>Basidiomycota</taxon>
        <taxon>Pucciniomycotina</taxon>
        <taxon>Pucciniomycetes</taxon>
        <taxon>Pucciniales</taxon>
        <taxon>Phakopsoraceae</taxon>
        <taxon>Phakopsora</taxon>
    </lineage>
</organism>
<keyword evidence="11" id="KW-0660">Purine salvage</keyword>
<comment type="function">
    <text evidence="2">Catalyzes a salvage reaction resulting in the formation of AMP, that is energically less costly than de novo synthesis.</text>
</comment>
<evidence type="ECO:0000256" key="5">
    <source>
        <dbReference type="ARBA" id="ARBA00008391"/>
    </source>
</evidence>
<dbReference type="PANTHER" id="PTHR32315">
    <property type="entry name" value="ADENINE PHOSPHORIBOSYLTRANSFERASE"/>
    <property type="match status" value="1"/>
</dbReference>
<sequence>MTMTGRIDDEDVVKLLRSKVVSYPDFPKKGIEFLDFFPILRDPNAFEVMINHLINHIRKLIKVDGTVDRSKDDDEGLPLLIVGLDSRGFLIGPTLASRLGCGFVPIRKPGKLPGKTQSVDYQKEYGIDTFEIQSDSIKPNQPVIIIDDLIATGGSARAAEELVLKLGATVLESIFVIEIESLRGTSSLKFPSYSIIKN</sequence>
<comment type="similarity">
    <text evidence="5">Belongs to the purine/pyrimidine phosphoribosyltransferase family.</text>
</comment>
<reference evidence="13" key="1">
    <citation type="submission" date="2015-07" db="EMBL/GenBank/DDBJ databases">
        <title>Elucidating the P. pachyrhizi secretome and potential effectors.</title>
        <authorList>
            <person name="de Carvalho M.C.C.G."/>
            <person name="Nascimento L.C."/>
            <person name="Darben L.M."/>
            <person name="Polizel-Podanosqui A.M."/>
            <person name="Lopes-Caitar V.S."/>
            <person name="Rocha C.S."/>
            <person name="Qi M."/>
            <person name="Carazolle M."/>
            <person name="Kuwahara M.K."/>
            <person name="Pereira G.A.G."/>
            <person name="Abdelnoor R.V."/>
            <person name="Whitham S.A."/>
            <person name="Marcelino-Guimaraes F.C."/>
        </authorList>
    </citation>
    <scope>NUCLEOTIDE SEQUENCE</scope>
</reference>